<dbReference type="GO" id="GO:0006487">
    <property type="term" value="P:protein N-linked glycosylation"/>
    <property type="evidence" value="ECO:0007669"/>
    <property type="project" value="TreeGrafter"/>
</dbReference>
<feature type="active site" description="Nucleophile; for GATase activity" evidence="10">
    <location>
        <position position="2"/>
    </location>
</feature>
<evidence type="ECO:0000259" key="11">
    <source>
        <dbReference type="PROSITE" id="PS51278"/>
    </source>
</evidence>
<dbReference type="SUPFAM" id="SSF56235">
    <property type="entry name" value="N-terminal nucleophile aminohydrolases (Ntn hydrolases)"/>
    <property type="match status" value="1"/>
</dbReference>
<keyword evidence="5 10" id="KW-0963">Cytoplasm</keyword>
<reference evidence="15" key="1">
    <citation type="submission" date="2017-04" db="EMBL/GenBank/DDBJ databases">
        <title>Function of individual gut microbiota members based on whole genome sequencing of pure cultures obtained from chicken caecum.</title>
        <authorList>
            <person name="Medvecky M."/>
            <person name="Cejkova D."/>
            <person name="Polansky O."/>
            <person name="Karasova D."/>
            <person name="Kubasova T."/>
            <person name="Cizek A."/>
            <person name="Rychlik I."/>
        </authorList>
    </citation>
    <scope>NUCLEOTIDE SEQUENCE [LARGE SCALE GENOMIC DNA]</scope>
    <source>
        <strain evidence="15">An175</strain>
    </source>
</reference>
<comment type="subunit">
    <text evidence="10">Homodimer.</text>
</comment>
<dbReference type="CDD" id="cd05009">
    <property type="entry name" value="SIS_GlmS_GlmD_2"/>
    <property type="match status" value="1"/>
</dbReference>
<dbReference type="CDD" id="cd00714">
    <property type="entry name" value="GFAT"/>
    <property type="match status" value="1"/>
</dbReference>
<dbReference type="InterPro" id="IPR029055">
    <property type="entry name" value="Ntn_hydrolases_N"/>
</dbReference>
<dbReference type="EMBL" id="NFKP01000029">
    <property type="protein sequence ID" value="OUP67664.1"/>
    <property type="molecule type" value="Genomic_DNA"/>
</dbReference>
<dbReference type="FunFam" id="3.60.20.10:FF:000006">
    <property type="entry name" value="Glutamine--fructose-6-phosphate aminotransferase [isomerizing]"/>
    <property type="match status" value="1"/>
</dbReference>
<dbReference type="PROSITE" id="PS51464">
    <property type="entry name" value="SIS"/>
    <property type="match status" value="2"/>
</dbReference>
<dbReference type="GO" id="GO:0046349">
    <property type="term" value="P:amino sugar biosynthetic process"/>
    <property type="evidence" value="ECO:0007669"/>
    <property type="project" value="UniProtKB-ARBA"/>
</dbReference>
<dbReference type="GO" id="GO:0005829">
    <property type="term" value="C:cytosol"/>
    <property type="evidence" value="ECO:0007669"/>
    <property type="project" value="TreeGrafter"/>
</dbReference>
<gene>
    <name evidence="10 14" type="primary">glmS</name>
    <name evidence="13" type="ORF">B5F11_17205</name>
    <name evidence="14" type="ORF">DXC40_03030</name>
</gene>
<dbReference type="InterPro" id="IPR005855">
    <property type="entry name" value="GFAT"/>
</dbReference>
<keyword evidence="6 10" id="KW-0032">Aminotransferase</keyword>
<evidence type="ECO:0000256" key="6">
    <source>
        <dbReference type="ARBA" id="ARBA00022576"/>
    </source>
</evidence>
<evidence type="ECO:0000256" key="4">
    <source>
        <dbReference type="ARBA" id="ARBA00016090"/>
    </source>
</evidence>
<dbReference type="GO" id="GO:0005975">
    <property type="term" value="P:carbohydrate metabolic process"/>
    <property type="evidence" value="ECO:0007669"/>
    <property type="project" value="UniProtKB-UniRule"/>
</dbReference>
<dbReference type="HAMAP" id="MF_00164">
    <property type="entry name" value="GlmS"/>
    <property type="match status" value="1"/>
</dbReference>
<dbReference type="InterPro" id="IPR017932">
    <property type="entry name" value="GATase_2_dom"/>
</dbReference>
<comment type="subcellular location">
    <subcellularLocation>
        <location evidence="2 10">Cytoplasm</location>
    </subcellularLocation>
</comment>
<name>A0A1Y4EFA0_9FIRM</name>
<dbReference type="InterPro" id="IPR035466">
    <property type="entry name" value="GlmS/AgaS_SIS"/>
</dbReference>
<feature type="domain" description="SIS" evidence="12">
    <location>
        <begin position="454"/>
        <end position="598"/>
    </location>
</feature>
<sequence>MCGIVGYTGGKNAVRVLLDTLSNLEYRGYDSAGISVFGDNGIETVKAKGRLQNLADLLAHEHAKLSGHCGIGHTRWATHGEPSDLNAHPHATEKLSLVHNGIIENYQQLKASLTAQGYTFVSRTDTEVAAKLIDSFYRGDPVAAIIKAQELLEGSYAFGILFADHPGEIFATRQGSPLIAAAGNGEAFIASDVPAILKYTRDYALIGERQIVRVTADGLSLFEPNGVPAEIKTLTASWTVEQAQKGGYDHFMLKEIYEQPRALADTVHPRISDGLPSFDLQDDIPDGFWKQFNSISIVACGTAMHAGMVGKALIEQLARIPVECDIASEFRYRDPILTKRSLVLLISQSGETADTLAALRLARQNGATTLAVVNVTGSSIAREADYVIHTYAGPEIAVASTKAYSVQLAVMYLIAIRFALARGVHTEEQARALTSGLLDAIEHTEQALGLDVEIKEYIRRYESLHDLFFLGRGLDYALAMEGSLKLKEISYIHCEAYAAGELKHGTISLITEGVPVIALATQESLLPKMVSNIKEVRSRGADVLFICKRGMEADREIYEKRLDLPAIDDLYMPIVGVIVLQLLAYHTAVLRGCDVDKPRNLAKSVTVE</sequence>
<dbReference type="InterPro" id="IPR047084">
    <property type="entry name" value="GFAT_N"/>
</dbReference>
<keyword evidence="9" id="KW-0315">Glutamine amidotransferase</keyword>
<comment type="function">
    <text evidence="10">Catalyzes the first step in hexosamine metabolism, converting fructose-6P into glucosamine-6P using glutamine as a nitrogen source.</text>
</comment>
<evidence type="ECO:0000256" key="10">
    <source>
        <dbReference type="HAMAP-Rule" id="MF_00164"/>
    </source>
</evidence>
<feature type="initiator methionine" description="Removed" evidence="10">
    <location>
        <position position="1"/>
    </location>
</feature>
<dbReference type="PANTHER" id="PTHR10937:SF0">
    <property type="entry name" value="GLUTAMINE--FRUCTOSE-6-PHOSPHATE TRANSAMINASE (ISOMERIZING)"/>
    <property type="match status" value="1"/>
</dbReference>
<keyword evidence="7 10" id="KW-0808">Transferase</keyword>
<evidence type="ECO:0000313" key="13">
    <source>
        <dbReference type="EMBL" id="OUP67664.1"/>
    </source>
</evidence>
<evidence type="ECO:0000256" key="9">
    <source>
        <dbReference type="ARBA" id="ARBA00022962"/>
    </source>
</evidence>
<evidence type="ECO:0000256" key="3">
    <source>
        <dbReference type="ARBA" id="ARBA00012916"/>
    </source>
</evidence>
<evidence type="ECO:0000313" key="15">
    <source>
        <dbReference type="Proteomes" id="UP000196386"/>
    </source>
</evidence>
<dbReference type="Pfam" id="PF13522">
    <property type="entry name" value="GATase_6"/>
    <property type="match status" value="1"/>
</dbReference>
<dbReference type="GO" id="GO:0006047">
    <property type="term" value="P:UDP-N-acetylglucosamine metabolic process"/>
    <property type="evidence" value="ECO:0007669"/>
    <property type="project" value="TreeGrafter"/>
</dbReference>
<feature type="domain" description="Glutamine amidotransferase type-2" evidence="11">
    <location>
        <begin position="2"/>
        <end position="217"/>
    </location>
</feature>
<dbReference type="CDD" id="cd05008">
    <property type="entry name" value="SIS_GlmS_GlmD_1"/>
    <property type="match status" value="1"/>
</dbReference>
<dbReference type="Proteomes" id="UP000260828">
    <property type="component" value="Unassembled WGS sequence"/>
</dbReference>
<dbReference type="Gene3D" id="3.60.20.10">
    <property type="entry name" value="Glutamine Phosphoribosylpyrophosphate, subunit 1, domain 1"/>
    <property type="match status" value="1"/>
</dbReference>
<comment type="catalytic activity">
    <reaction evidence="1 10">
        <text>D-fructose 6-phosphate + L-glutamine = D-glucosamine 6-phosphate + L-glutamate</text>
        <dbReference type="Rhea" id="RHEA:13237"/>
        <dbReference type="ChEBI" id="CHEBI:29985"/>
        <dbReference type="ChEBI" id="CHEBI:58359"/>
        <dbReference type="ChEBI" id="CHEBI:58725"/>
        <dbReference type="ChEBI" id="CHEBI:61527"/>
        <dbReference type="EC" id="2.6.1.16"/>
    </reaction>
</comment>
<reference evidence="13" key="2">
    <citation type="journal article" date="2018" name="BMC Genomics">
        <title>Whole genome sequencing and function prediction of 133 gut anaerobes isolated from chicken caecum in pure cultures.</title>
        <authorList>
            <person name="Medvecky M."/>
            <person name="Cejkova D."/>
            <person name="Polansky O."/>
            <person name="Karasova D."/>
            <person name="Kubasova T."/>
            <person name="Cizek A."/>
            <person name="Rychlik I."/>
        </authorList>
    </citation>
    <scope>NUCLEOTIDE SEQUENCE</scope>
    <source>
        <strain evidence="13">An175</strain>
    </source>
</reference>
<dbReference type="GO" id="GO:0097367">
    <property type="term" value="F:carbohydrate derivative binding"/>
    <property type="evidence" value="ECO:0007669"/>
    <property type="project" value="InterPro"/>
</dbReference>
<feature type="active site" description="For Fru-6P isomerization activity" evidence="10">
    <location>
        <position position="603"/>
    </location>
</feature>
<evidence type="ECO:0000256" key="7">
    <source>
        <dbReference type="ARBA" id="ARBA00022679"/>
    </source>
</evidence>
<proteinExistence type="inferred from homology"/>
<protein>
    <recommendedName>
        <fullName evidence="4 10">Glutamine--fructose-6-phosphate aminotransferase [isomerizing]</fullName>
        <ecNumber evidence="3 10">2.6.1.16</ecNumber>
    </recommendedName>
    <alternativeName>
        <fullName evidence="10">D-fructose-6-phosphate amidotransferase</fullName>
    </alternativeName>
    <alternativeName>
        <fullName evidence="10">GFAT</fullName>
    </alternativeName>
    <alternativeName>
        <fullName evidence="10">Glucosamine-6-phosphate synthase</fullName>
    </alternativeName>
    <alternativeName>
        <fullName evidence="10">Hexosephosphate aminotransferase</fullName>
    </alternativeName>
    <alternativeName>
        <fullName evidence="10">L-glutamine--D-fructose-6-phosphate amidotransferase</fullName>
    </alternativeName>
</protein>
<evidence type="ECO:0000256" key="8">
    <source>
        <dbReference type="ARBA" id="ARBA00022737"/>
    </source>
</evidence>
<keyword evidence="8" id="KW-0677">Repeat</keyword>
<dbReference type="Pfam" id="PF01380">
    <property type="entry name" value="SIS"/>
    <property type="match status" value="2"/>
</dbReference>
<dbReference type="InterPro" id="IPR001347">
    <property type="entry name" value="SIS_dom"/>
</dbReference>
<dbReference type="GO" id="GO:0004360">
    <property type="term" value="F:glutamine-fructose-6-phosphate transaminase (isomerizing) activity"/>
    <property type="evidence" value="ECO:0007669"/>
    <property type="project" value="UniProtKB-UniRule"/>
</dbReference>
<organism evidence="13 15">
    <name type="scientific">Anaerotruncus colihominis</name>
    <dbReference type="NCBI Taxonomy" id="169435"/>
    <lineage>
        <taxon>Bacteria</taxon>
        <taxon>Bacillati</taxon>
        <taxon>Bacillota</taxon>
        <taxon>Clostridia</taxon>
        <taxon>Eubacteriales</taxon>
        <taxon>Oscillospiraceae</taxon>
        <taxon>Anaerotruncus</taxon>
    </lineage>
</organism>
<evidence type="ECO:0000259" key="12">
    <source>
        <dbReference type="PROSITE" id="PS51464"/>
    </source>
</evidence>
<dbReference type="PROSITE" id="PS51278">
    <property type="entry name" value="GATASE_TYPE_2"/>
    <property type="match status" value="1"/>
</dbReference>
<evidence type="ECO:0000313" key="16">
    <source>
        <dbReference type="Proteomes" id="UP000260828"/>
    </source>
</evidence>
<evidence type="ECO:0000256" key="1">
    <source>
        <dbReference type="ARBA" id="ARBA00001031"/>
    </source>
</evidence>
<dbReference type="GO" id="GO:0006002">
    <property type="term" value="P:fructose 6-phosphate metabolic process"/>
    <property type="evidence" value="ECO:0007669"/>
    <property type="project" value="TreeGrafter"/>
</dbReference>
<dbReference type="AlphaFoldDB" id="A0A1Y4EFA0"/>
<dbReference type="InterPro" id="IPR035490">
    <property type="entry name" value="GlmS/FrlB_SIS"/>
</dbReference>
<reference evidence="14 16" key="3">
    <citation type="submission" date="2018-08" db="EMBL/GenBank/DDBJ databases">
        <title>A genome reference for cultivated species of the human gut microbiota.</title>
        <authorList>
            <person name="Zou Y."/>
            <person name="Xue W."/>
            <person name="Luo G."/>
        </authorList>
    </citation>
    <scope>NUCLEOTIDE SEQUENCE [LARGE SCALE GENOMIC DNA]</scope>
    <source>
        <strain evidence="14 16">TF05-12AC</strain>
    </source>
</reference>
<accession>A0A1Y4EFA0</accession>
<dbReference type="InterPro" id="IPR046348">
    <property type="entry name" value="SIS_dom_sf"/>
</dbReference>
<dbReference type="EC" id="2.6.1.16" evidence="3 10"/>
<feature type="domain" description="SIS" evidence="12">
    <location>
        <begin position="284"/>
        <end position="424"/>
    </location>
</feature>
<dbReference type="FunFam" id="3.40.50.10490:FF:000001">
    <property type="entry name" value="Glutamine--fructose-6-phosphate aminotransferase [isomerizing]"/>
    <property type="match status" value="1"/>
</dbReference>
<dbReference type="NCBIfam" id="NF001484">
    <property type="entry name" value="PRK00331.1"/>
    <property type="match status" value="1"/>
</dbReference>
<dbReference type="Proteomes" id="UP000196386">
    <property type="component" value="Unassembled WGS sequence"/>
</dbReference>
<evidence type="ECO:0000313" key="14">
    <source>
        <dbReference type="EMBL" id="RGE70489.1"/>
    </source>
</evidence>
<dbReference type="EMBL" id="QVME01000001">
    <property type="protein sequence ID" value="RGE70489.1"/>
    <property type="molecule type" value="Genomic_DNA"/>
</dbReference>
<dbReference type="NCBIfam" id="TIGR01135">
    <property type="entry name" value="glmS"/>
    <property type="match status" value="1"/>
</dbReference>
<dbReference type="FunFam" id="3.40.50.10490:FF:000002">
    <property type="entry name" value="Glutamine--fructose-6-phosphate aminotransferase [isomerizing]"/>
    <property type="match status" value="1"/>
</dbReference>
<dbReference type="Gene3D" id="3.40.50.10490">
    <property type="entry name" value="Glucose-6-phosphate isomerase like protein, domain 1"/>
    <property type="match status" value="2"/>
</dbReference>
<dbReference type="RefSeq" id="WP_087214668.1">
    <property type="nucleotide sequence ID" value="NZ_CAKNJW010000184.1"/>
</dbReference>
<evidence type="ECO:0000256" key="2">
    <source>
        <dbReference type="ARBA" id="ARBA00004496"/>
    </source>
</evidence>
<dbReference type="SUPFAM" id="SSF53697">
    <property type="entry name" value="SIS domain"/>
    <property type="match status" value="1"/>
</dbReference>
<dbReference type="PANTHER" id="PTHR10937">
    <property type="entry name" value="GLUCOSAMINE--FRUCTOSE-6-PHOSPHATE AMINOTRANSFERASE, ISOMERIZING"/>
    <property type="match status" value="1"/>
</dbReference>
<evidence type="ECO:0000256" key="5">
    <source>
        <dbReference type="ARBA" id="ARBA00022490"/>
    </source>
</evidence>
<comment type="caution">
    <text evidence="13">The sequence shown here is derived from an EMBL/GenBank/DDBJ whole genome shotgun (WGS) entry which is preliminary data.</text>
</comment>